<name>A0ABR4UAF5_9GAMM</name>
<proteinExistence type="predicted"/>
<comment type="caution">
    <text evidence="2">The sequence shown here is derived from an EMBL/GenBank/DDBJ whole genome shotgun (WGS) entry which is preliminary data.</text>
</comment>
<accession>A0ABR4UAF5</accession>
<keyword evidence="1" id="KW-0812">Transmembrane</keyword>
<keyword evidence="1" id="KW-1133">Transmembrane helix</keyword>
<sequence>MLSKHETRINGPVLSMKKINLLIVTAAPSATIYPSFTCGDRDMNFDFNGEPEDYVKEAASVDGVTQYVGNRPKIRQMVEERNKELMEVSSKGGNVHTWTLDFSDCFYLFLSSLNQDKQAAIITMYAEELTASASAMDDETNKIIAETEKVERTGAAIGQWVGAGVLLVFLLLIFGIFK</sequence>
<dbReference type="Proteomes" id="UP000028721">
    <property type="component" value="Unassembled WGS sequence"/>
</dbReference>
<gene>
    <name evidence="2" type="ORF">CR62_24370</name>
</gene>
<protein>
    <submittedName>
        <fullName evidence="2">Uncharacterized protein</fullName>
    </submittedName>
</protein>
<keyword evidence="1" id="KW-0472">Membrane</keyword>
<organism evidence="2 3">
    <name type="scientific">Serratia grimesii</name>
    <dbReference type="NCBI Taxonomy" id="82995"/>
    <lineage>
        <taxon>Bacteria</taxon>
        <taxon>Pseudomonadati</taxon>
        <taxon>Pseudomonadota</taxon>
        <taxon>Gammaproteobacteria</taxon>
        <taxon>Enterobacterales</taxon>
        <taxon>Yersiniaceae</taxon>
        <taxon>Serratia</taxon>
    </lineage>
</organism>
<evidence type="ECO:0000313" key="2">
    <source>
        <dbReference type="EMBL" id="KFB89017.1"/>
    </source>
</evidence>
<keyword evidence="3" id="KW-1185">Reference proteome</keyword>
<dbReference type="EMBL" id="JGVP01000009">
    <property type="protein sequence ID" value="KFB89017.1"/>
    <property type="molecule type" value="Genomic_DNA"/>
</dbReference>
<feature type="transmembrane region" description="Helical" evidence="1">
    <location>
        <begin position="157"/>
        <end position="177"/>
    </location>
</feature>
<reference evidence="2 3" key="1">
    <citation type="submission" date="2014-03" db="EMBL/GenBank/DDBJ databases">
        <title>Draft genome sequence of the Serratia grimesii strain a2.</title>
        <authorList>
            <person name="Toymentseva A."/>
            <person name="Kazakov S."/>
            <person name="Giliazeva A."/>
            <person name="Ismagilova R."/>
            <person name="Shah R."/>
            <person name="Sharipova M."/>
            <person name="Khaitlina S."/>
            <person name="Mardanova A."/>
        </authorList>
    </citation>
    <scope>NUCLEOTIDE SEQUENCE [LARGE SCALE GENOMIC DNA]</scope>
    <source>
        <strain evidence="2 3">A2</strain>
    </source>
</reference>
<evidence type="ECO:0000256" key="1">
    <source>
        <dbReference type="SAM" id="Phobius"/>
    </source>
</evidence>
<evidence type="ECO:0000313" key="3">
    <source>
        <dbReference type="Proteomes" id="UP000028721"/>
    </source>
</evidence>